<keyword evidence="1" id="KW-0547">Nucleotide-binding</keyword>
<dbReference type="PANTHER" id="PTHR43883">
    <property type="entry name" value="SLR0207 PROTEIN"/>
    <property type="match status" value="1"/>
</dbReference>
<proteinExistence type="predicted"/>
<dbReference type="Gene3D" id="3.40.50.300">
    <property type="entry name" value="P-loop containing nucleotide triphosphate hydrolases"/>
    <property type="match status" value="1"/>
</dbReference>
<keyword evidence="2" id="KW-1185">Reference proteome</keyword>
<organism evidence="1 2">
    <name type="scientific">Pseudomarimonas arenosa</name>
    <dbReference type="NCBI Taxonomy" id="2774145"/>
    <lineage>
        <taxon>Bacteria</taxon>
        <taxon>Pseudomonadati</taxon>
        <taxon>Pseudomonadota</taxon>
        <taxon>Gammaproteobacteria</taxon>
        <taxon>Lysobacterales</taxon>
        <taxon>Lysobacteraceae</taxon>
        <taxon>Pseudomarimonas</taxon>
    </lineage>
</organism>
<keyword evidence="1" id="KW-0067">ATP-binding</keyword>
<dbReference type="RefSeq" id="WP_192030526.1">
    <property type="nucleotide sequence ID" value="NZ_JACYTR010000040.1"/>
</dbReference>
<accession>A0AAW3ZNJ0</accession>
<name>A0AAW3ZNJ0_9GAMM</name>
<dbReference type="PANTHER" id="PTHR43883:SF1">
    <property type="entry name" value="GLUCONOKINASE"/>
    <property type="match status" value="1"/>
</dbReference>
<comment type="caution">
    <text evidence="1">The sequence shown here is derived from an EMBL/GenBank/DDBJ whole genome shotgun (WGS) entry which is preliminary data.</text>
</comment>
<dbReference type="InterPro" id="IPR052732">
    <property type="entry name" value="Cell-binding_unc_protein"/>
</dbReference>
<gene>
    <name evidence="1" type="ORF">IFO71_15285</name>
</gene>
<evidence type="ECO:0000313" key="1">
    <source>
        <dbReference type="EMBL" id="MBD8527104.1"/>
    </source>
</evidence>
<dbReference type="SUPFAM" id="SSF52540">
    <property type="entry name" value="P-loop containing nucleoside triphosphate hydrolases"/>
    <property type="match status" value="1"/>
</dbReference>
<dbReference type="Proteomes" id="UP000613768">
    <property type="component" value="Unassembled WGS sequence"/>
</dbReference>
<reference evidence="1 2" key="1">
    <citation type="submission" date="2020-09" db="EMBL/GenBank/DDBJ databases">
        <title>Pseudoxanthomonas sp. CAU 1598 isolated from sand of Yaerae Beach.</title>
        <authorList>
            <person name="Kim W."/>
        </authorList>
    </citation>
    <scope>NUCLEOTIDE SEQUENCE [LARGE SCALE GENOMIC DNA]</scope>
    <source>
        <strain evidence="1 2">CAU 1598</strain>
    </source>
</reference>
<evidence type="ECO:0000313" key="2">
    <source>
        <dbReference type="Proteomes" id="UP000613768"/>
    </source>
</evidence>
<dbReference type="AlphaFoldDB" id="A0AAW3ZNJ0"/>
<sequence length="197" mass="21325">MSAEQASLGIGGRNGAARPPAVIVLIGLPGAGKSQIAEALERELDMHRICRDSIRHAMFPRCENCPAEKRAANNAAMRALEVNCAMGRNSVLDGRTFSRLAERIEVEQKVRGWGAVVHAVYLDCPVEVAKQRINDQPSHPAKDRTPELVDAVASRFEPPGVGCVVVDGRRSLGEMTDYAVRAIRDLLVFGELSGSQI</sequence>
<dbReference type="Pfam" id="PF13671">
    <property type="entry name" value="AAA_33"/>
    <property type="match status" value="1"/>
</dbReference>
<dbReference type="InterPro" id="IPR027417">
    <property type="entry name" value="P-loop_NTPase"/>
</dbReference>
<dbReference type="EMBL" id="JACYTR010000040">
    <property type="protein sequence ID" value="MBD8527104.1"/>
    <property type="molecule type" value="Genomic_DNA"/>
</dbReference>
<dbReference type="GO" id="GO:0005524">
    <property type="term" value="F:ATP binding"/>
    <property type="evidence" value="ECO:0007669"/>
    <property type="project" value="UniProtKB-KW"/>
</dbReference>
<protein>
    <submittedName>
        <fullName evidence="1">ATP-binding protein</fullName>
    </submittedName>
</protein>